<proteinExistence type="predicted"/>
<accession>M5PQL2</accession>
<protein>
    <recommendedName>
        <fullName evidence="3">DUF1844 domain-containing protein</fullName>
    </recommendedName>
</protein>
<dbReference type="InterPro" id="IPR014995">
    <property type="entry name" value="DUF1844"/>
</dbReference>
<dbReference type="OrthoDB" id="9799618at2"/>
<gene>
    <name evidence="1" type="ORF">PCS_02877</name>
</gene>
<dbReference type="Proteomes" id="UP000011922">
    <property type="component" value="Unassembled WGS sequence"/>
</dbReference>
<organism evidence="1 2">
    <name type="scientific">Desulfocurvibacter africanus PCS</name>
    <dbReference type="NCBI Taxonomy" id="1262666"/>
    <lineage>
        <taxon>Bacteria</taxon>
        <taxon>Pseudomonadati</taxon>
        <taxon>Thermodesulfobacteriota</taxon>
        <taxon>Desulfovibrionia</taxon>
        <taxon>Desulfovibrionales</taxon>
        <taxon>Desulfovibrionaceae</taxon>
        <taxon>Desulfocurvibacter</taxon>
    </lineage>
</organism>
<dbReference type="AlphaFoldDB" id="M5PQL2"/>
<dbReference type="PATRIC" id="fig|1262666.3.peg.2912"/>
<sequence length="100" mass="11134">MASETTCSCKCGKQGSHVHMPQVTFSTFILSLCSSGLVQLGEVPDPESGRTVENLDMAKHTIDILAMLKDKTSKCLEPEEERLLADILYELRVKYCAKRK</sequence>
<comment type="caution">
    <text evidence="1">The sequence shown here is derived from an EMBL/GenBank/DDBJ whole genome shotgun (WGS) entry which is preliminary data.</text>
</comment>
<reference evidence="1 2" key="1">
    <citation type="journal article" date="2013" name="Genome Announc.">
        <title>Draft Genome Sequence for Desulfovibrio africanus Strain PCS.</title>
        <authorList>
            <person name="Brown S.D."/>
            <person name="Utturkar S.M."/>
            <person name="Arkin A.P."/>
            <person name="Deutschbauer A.M."/>
            <person name="Elias D.A."/>
            <person name="Hazen T.C."/>
            <person name="Chakraborty R."/>
        </authorList>
    </citation>
    <scope>NUCLEOTIDE SEQUENCE [LARGE SCALE GENOMIC DNA]</scope>
    <source>
        <strain evidence="1 2">PCS</strain>
    </source>
</reference>
<dbReference type="EMBL" id="AOSV01000030">
    <property type="protein sequence ID" value="EMG36374.1"/>
    <property type="molecule type" value="Genomic_DNA"/>
</dbReference>
<dbReference type="RefSeq" id="WP_005988341.1">
    <property type="nucleotide sequence ID" value="NZ_AOSV01000030.1"/>
</dbReference>
<name>M5PQL2_DESAF</name>
<evidence type="ECO:0008006" key="3">
    <source>
        <dbReference type="Google" id="ProtNLM"/>
    </source>
</evidence>
<dbReference type="Pfam" id="PF08899">
    <property type="entry name" value="DUF1844"/>
    <property type="match status" value="1"/>
</dbReference>
<evidence type="ECO:0000313" key="2">
    <source>
        <dbReference type="Proteomes" id="UP000011922"/>
    </source>
</evidence>
<evidence type="ECO:0000313" key="1">
    <source>
        <dbReference type="EMBL" id="EMG36374.1"/>
    </source>
</evidence>